<dbReference type="GO" id="GO:0003677">
    <property type="term" value="F:DNA binding"/>
    <property type="evidence" value="ECO:0007669"/>
    <property type="project" value="InterPro"/>
</dbReference>
<gene>
    <name evidence="1" type="ORF">C8N35_10290</name>
</gene>
<dbReference type="InterPro" id="IPR011010">
    <property type="entry name" value="DNA_brk_join_enz"/>
</dbReference>
<evidence type="ECO:0000313" key="2">
    <source>
        <dbReference type="Proteomes" id="UP000244081"/>
    </source>
</evidence>
<name>A0A2T5VC98_9HYPH</name>
<comment type="caution">
    <text evidence="1">The sequence shown here is derived from an EMBL/GenBank/DDBJ whole genome shotgun (WGS) entry which is preliminary data.</text>
</comment>
<proteinExistence type="predicted"/>
<dbReference type="AlphaFoldDB" id="A0A2T5VC98"/>
<reference evidence="1 2" key="1">
    <citation type="submission" date="2018-04" db="EMBL/GenBank/DDBJ databases">
        <title>Genomic Encyclopedia of Archaeal and Bacterial Type Strains, Phase II (KMG-II): from individual species to whole genera.</title>
        <authorList>
            <person name="Goeker M."/>
        </authorList>
    </citation>
    <scope>NUCLEOTIDE SEQUENCE [LARGE SCALE GENOMIC DNA]</scope>
    <source>
        <strain evidence="1 2">DSM 23382</strain>
    </source>
</reference>
<accession>A0A2T5VC98</accession>
<keyword evidence="2" id="KW-1185">Reference proteome</keyword>
<dbReference type="SUPFAM" id="SSF56349">
    <property type="entry name" value="DNA breaking-rejoining enzymes"/>
    <property type="match status" value="1"/>
</dbReference>
<sequence>MTPVRAILKTATAAAGIPCFHPHAIRDTLATMFRRMANTLEEMGALSQNLGHEHLAHNASALWQA</sequence>
<protein>
    <submittedName>
        <fullName evidence="1">Uncharacterized protein</fullName>
    </submittedName>
</protein>
<dbReference type="EMBL" id="QAYG01000002">
    <property type="protein sequence ID" value="PTW61381.1"/>
    <property type="molecule type" value="Genomic_DNA"/>
</dbReference>
<evidence type="ECO:0000313" key="1">
    <source>
        <dbReference type="EMBL" id="PTW61381.1"/>
    </source>
</evidence>
<dbReference type="Proteomes" id="UP000244081">
    <property type="component" value="Unassembled WGS sequence"/>
</dbReference>
<organism evidence="1 2">
    <name type="scientific">Breoghania corrubedonensis</name>
    <dbReference type="NCBI Taxonomy" id="665038"/>
    <lineage>
        <taxon>Bacteria</taxon>
        <taxon>Pseudomonadati</taxon>
        <taxon>Pseudomonadota</taxon>
        <taxon>Alphaproteobacteria</taxon>
        <taxon>Hyphomicrobiales</taxon>
        <taxon>Stappiaceae</taxon>
        <taxon>Breoghania</taxon>
    </lineage>
</organism>